<dbReference type="PANTHER" id="PTHR37305:SF1">
    <property type="entry name" value="MEMBRANE PROTEIN"/>
    <property type="match status" value="1"/>
</dbReference>
<feature type="transmembrane region" description="Helical" evidence="1">
    <location>
        <begin position="156"/>
        <end position="177"/>
    </location>
</feature>
<evidence type="ECO:0000256" key="1">
    <source>
        <dbReference type="SAM" id="Phobius"/>
    </source>
</evidence>
<name>A0A150X5Q0_9BACT</name>
<accession>A0A150X5Q0</accession>
<comment type="caution">
    <text evidence="2">The sequence shown here is derived from an EMBL/GenBank/DDBJ whole genome shotgun (WGS) entry which is preliminary data.</text>
</comment>
<protein>
    <submittedName>
        <fullName evidence="2">Uncharacterized protein</fullName>
    </submittedName>
</protein>
<dbReference type="PANTHER" id="PTHR37305">
    <property type="entry name" value="INTEGRAL MEMBRANE PROTEIN-RELATED"/>
    <property type="match status" value="1"/>
</dbReference>
<reference evidence="2 3" key="1">
    <citation type="submission" date="2016-01" db="EMBL/GenBank/DDBJ databases">
        <title>Genome sequencing of Roseivirga spongicola UST030701-084.</title>
        <authorList>
            <person name="Selvaratnam C."/>
            <person name="Thevarajoo S."/>
            <person name="Goh K.M."/>
            <person name="Ee R."/>
            <person name="Chan K.-G."/>
            <person name="Chong C.S."/>
        </authorList>
    </citation>
    <scope>NUCLEOTIDE SEQUENCE [LARGE SCALE GENOMIC DNA]</scope>
    <source>
        <strain evidence="2 3">UST030701-084</strain>
    </source>
</reference>
<keyword evidence="3" id="KW-1185">Reference proteome</keyword>
<keyword evidence="1" id="KW-0812">Transmembrane</keyword>
<dbReference type="Proteomes" id="UP000075606">
    <property type="component" value="Unassembled WGS sequence"/>
</dbReference>
<dbReference type="AlphaFoldDB" id="A0A150X5Q0"/>
<keyword evidence="1" id="KW-1133">Transmembrane helix</keyword>
<keyword evidence="1" id="KW-0472">Membrane</keyword>
<dbReference type="RefSeq" id="WP_068223288.1">
    <property type="nucleotide sequence ID" value="NZ_CP139724.1"/>
</dbReference>
<feature type="transmembrane region" description="Helical" evidence="1">
    <location>
        <begin position="247"/>
        <end position="265"/>
    </location>
</feature>
<evidence type="ECO:0000313" key="3">
    <source>
        <dbReference type="Proteomes" id="UP000075606"/>
    </source>
</evidence>
<gene>
    <name evidence="2" type="ORF">AWW68_15245</name>
</gene>
<dbReference type="EMBL" id="LRPC01000028">
    <property type="protein sequence ID" value="KYG74014.1"/>
    <property type="molecule type" value="Genomic_DNA"/>
</dbReference>
<feature type="transmembrane region" description="Helical" evidence="1">
    <location>
        <begin position="68"/>
        <end position="91"/>
    </location>
</feature>
<organism evidence="2 3">
    <name type="scientific">Roseivirga spongicola</name>
    <dbReference type="NCBI Taxonomy" id="333140"/>
    <lineage>
        <taxon>Bacteria</taxon>
        <taxon>Pseudomonadati</taxon>
        <taxon>Bacteroidota</taxon>
        <taxon>Cytophagia</taxon>
        <taxon>Cytophagales</taxon>
        <taxon>Roseivirgaceae</taxon>
        <taxon>Roseivirga</taxon>
    </lineage>
</organism>
<feature type="transmembrane region" description="Helical" evidence="1">
    <location>
        <begin position="20"/>
        <end position="40"/>
    </location>
</feature>
<feature type="transmembrane region" description="Helical" evidence="1">
    <location>
        <begin position="118"/>
        <end position="144"/>
    </location>
</feature>
<feature type="transmembrane region" description="Helical" evidence="1">
    <location>
        <begin position="184"/>
        <end position="202"/>
    </location>
</feature>
<dbReference type="OrthoDB" id="1452202at2"/>
<evidence type="ECO:0000313" key="2">
    <source>
        <dbReference type="EMBL" id="KYG74014.1"/>
    </source>
</evidence>
<sequence>MMRLLRIELRKVRPSKSFKILASMYLIALAIICVGVMPFFQYLKSKFEDFDLDGVDPTIIPFYEFPDIWQNITSVAIFFKLLLGFSLIFSVTNEFSYRTIRQNVIDGLSKREFIMSKIVMAGFLSLVSAAFLFVLGLITGFIYSSEITFSLVFEDAYFILAFALQLFTFLIFTLFVGALIKKSIIAMGVLIFWTLVVENVIWGRMTYLGYDWIGYLLPVKAVNQLIHIPFPKYLFQEVQDYVSLPELGAVIGFMLLIYWGTIKLVEKRDL</sequence>
<dbReference type="STRING" id="333140.AWW68_15245"/>
<proteinExistence type="predicted"/>